<dbReference type="PANTHER" id="PTHR43649:SF11">
    <property type="entry name" value="ABC TRANSPORTER SUBSTRATE-BINDING PROTEIN YESO-RELATED"/>
    <property type="match status" value="1"/>
</dbReference>
<dbReference type="PROSITE" id="PS51257">
    <property type="entry name" value="PROKAR_LIPOPROTEIN"/>
    <property type="match status" value="1"/>
</dbReference>
<dbReference type="STRING" id="380244.SAMN05216298_1954"/>
<dbReference type="InterPro" id="IPR050490">
    <property type="entry name" value="Bact_solute-bd_prot1"/>
</dbReference>
<evidence type="ECO:0000313" key="2">
    <source>
        <dbReference type="Proteomes" id="UP000198662"/>
    </source>
</evidence>
<gene>
    <name evidence="1" type="ORF">SAMN05216298_1954</name>
</gene>
<accession>A0A1G9FQB0</accession>
<proteinExistence type="predicted"/>
<dbReference type="AlphaFoldDB" id="A0A1G9FQB0"/>
<organism evidence="1 2">
    <name type="scientific">Glycomyces sambucus</name>
    <dbReference type="NCBI Taxonomy" id="380244"/>
    <lineage>
        <taxon>Bacteria</taxon>
        <taxon>Bacillati</taxon>
        <taxon>Actinomycetota</taxon>
        <taxon>Actinomycetes</taxon>
        <taxon>Glycomycetales</taxon>
        <taxon>Glycomycetaceae</taxon>
        <taxon>Glycomyces</taxon>
    </lineage>
</organism>
<evidence type="ECO:0000313" key="1">
    <source>
        <dbReference type="EMBL" id="SDK90525.1"/>
    </source>
</evidence>
<sequence>MRPERTAVTRPNLTRRALGRAGLLAAAPAPLLASCGIGGGGEMVLSDEPVELRLSWWGSDLRAQQTNEAIAAFEKQYPNITVRGEYKEFGAYWDGLATTFAANDSPDVVQMDEQYFNSYSARGALVDLNEAGEFLDLSKIEPDLLFTGQVDGAQFALPIGSSVLAFAVNADMFAQYGMELPDDTTWTWDDYAAIAAELDARGGGDITGSGITGGVDVGSVRYWARQRGNELFGADGDVTLDPDLLVGLWEYYLGLIESGATDTPEQMVEDTGAGVEGGGLATGRTAFGQIHNTQISALRQGSGADMRLLQLPQHDGTPGNFIKPGMYWAVSAGSAHPAESALLVDFLVNTETAADILGTERGVPANTEILAYLAPQLDESEQIAVDYLAATVPGEPLIVVPNGASSVNPLLTRLGQEVYFGQTSPEDAAEAFITELQGEIDATK</sequence>
<dbReference type="EMBL" id="FNGF01000002">
    <property type="protein sequence ID" value="SDK90525.1"/>
    <property type="molecule type" value="Genomic_DNA"/>
</dbReference>
<dbReference type="Proteomes" id="UP000198662">
    <property type="component" value="Unassembled WGS sequence"/>
</dbReference>
<dbReference type="OrthoDB" id="7918484at2"/>
<dbReference type="Gene3D" id="3.40.190.10">
    <property type="entry name" value="Periplasmic binding protein-like II"/>
    <property type="match status" value="2"/>
</dbReference>
<dbReference type="InterPro" id="IPR006059">
    <property type="entry name" value="SBP"/>
</dbReference>
<name>A0A1G9FQB0_9ACTN</name>
<dbReference type="PANTHER" id="PTHR43649">
    <property type="entry name" value="ARABINOSE-BINDING PROTEIN-RELATED"/>
    <property type="match status" value="1"/>
</dbReference>
<dbReference type="Pfam" id="PF13416">
    <property type="entry name" value="SBP_bac_8"/>
    <property type="match status" value="1"/>
</dbReference>
<keyword evidence="2" id="KW-1185">Reference proteome</keyword>
<dbReference type="SUPFAM" id="SSF53850">
    <property type="entry name" value="Periplasmic binding protein-like II"/>
    <property type="match status" value="1"/>
</dbReference>
<protein>
    <submittedName>
        <fullName evidence="1">Carbohydrate ABC transporter substrate-binding protein, CUT1 family</fullName>
    </submittedName>
</protein>
<reference evidence="2" key="1">
    <citation type="submission" date="2016-10" db="EMBL/GenBank/DDBJ databases">
        <authorList>
            <person name="Varghese N."/>
            <person name="Submissions S."/>
        </authorList>
    </citation>
    <scope>NUCLEOTIDE SEQUENCE [LARGE SCALE GENOMIC DNA]</scope>
    <source>
        <strain evidence="2">CGMCC 4.3147</strain>
    </source>
</reference>